<dbReference type="AlphaFoldDB" id="A0A1G9A5M7"/>
<dbReference type="GO" id="GO:0005975">
    <property type="term" value="P:carbohydrate metabolic process"/>
    <property type="evidence" value="ECO:0007669"/>
    <property type="project" value="InterPro"/>
</dbReference>
<dbReference type="Pfam" id="PF25275">
    <property type="entry name" value="Golvesin_C"/>
    <property type="match status" value="1"/>
</dbReference>
<dbReference type="SUPFAM" id="SSF49899">
    <property type="entry name" value="Concanavalin A-like lectins/glucanases"/>
    <property type="match status" value="1"/>
</dbReference>
<dbReference type="PANTHER" id="PTHR10963">
    <property type="entry name" value="GLYCOSYL HYDROLASE-RELATED"/>
    <property type="match status" value="1"/>
</dbReference>
<dbReference type="PROSITE" id="PS51318">
    <property type="entry name" value="TAT"/>
    <property type="match status" value="1"/>
</dbReference>
<evidence type="ECO:0000256" key="1">
    <source>
        <dbReference type="ARBA" id="ARBA00006865"/>
    </source>
</evidence>
<dbReference type="InterPro" id="IPR050546">
    <property type="entry name" value="Glycosyl_Hydrlase_16"/>
</dbReference>
<dbReference type="InterPro" id="IPR033803">
    <property type="entry name" value="CBD-like_Golvesin-Xly"/>
</dbReference>
<dbReference type="EMBL" id="FNFF01000005">
    <property type="protein sequence ID" value="SDK21875.1"/>
    <property type="molecule type" value="Genomic_DNA"/>
</dbReference>
<comment type="similarity">
    <text evidence="1">Belongs to the glycosyl hydrolase 16 family.</text>
</comment>
<name>A0A1G9A5M7_9ACTN</name>
<dbReference type="PROSITE" id="PS51762">
    <property type="entry name" value="GH16_2"/>
    <property type="match status" value="1"/>
</dbReference>
<reference evidence="4 5" key="1">
    <citation type="submission" date="2016-10" db="EMBL/GenBank/DDBJ databases">
        <authorList>
            <person name="de Groot N.N."/>
        </authorList>
    </citation>
    <scope>NUCLEOTIDE SEQUENCE [LARGE SCALE GENOMIC DNA]</scope>
    <source>
        <strain evidence="4 5">CGMCC 4.5727</strain>
    </source>
</reference>
<dbReference type="GO" id="GO:0004553">
    <property type="term" value="F:hydrolase activity, hydrolyzing O-glycosyl compounds"/>
    <property type="evidence" value="ECO:0007669"/>
    <property type="project" value="InterPro"/>
</dbReference>
<dbReference type="Gene3D" id="2.60.120.200">
    <property type="match status" value="1"/>
</dbReference>
<dbReference type="InterPro" id="IPR013320">
    <property type="entry name" value="ConA-like_dom_sf"/>
</dbReference>
<feature type="chain" id="PRO_5039156895" evidence="2">
    <location>
        <begin position="32"/>
        <end position="392"/>
    </location>
</feature>
<dbReference type="STRING" id="417292.SAMN05421806_105347"/>
<dbReference type="OrthoDB" id="9809583at2"/>
<protein>
    <submittedName>
        <fullName evidence="4">Beta-glucanase, GH16 family</fullName>
    </submittedName>
</protein>
<feature type="signal peptide" evidence="2">
    <location>
        <begin position="1"/>
        <end position="31"/>
    </location>
</feature>
<evidence type="ECO:0000313" key="5">
    <source>
        <dbReference type="Proteomes" id="UP000199155"/>
    </source>
</evidence>
<dbReference type="CDD" id="cd00413">
    <property type="entry name" value="Glyco_hydrolase_16"/>
    <property type="match status" value="1"/>
</dbReference>
<gene>
    <name evidence="4" type="ORF">SAMN05421806_105347</name>
</gene>
<feature type="domain" description="GH16" evidence="3">
    <location>
        <begin position="20"/>
        <end position="262"/>
    </location>
</feature>
<evidence type="ECO:0000259" key="3">
    <source>
        <dbReference type="PROSITE" id="PS51762"/>
    </source>
</evidence>
<keyword evidence="2" id="KW-0732">Signal</keyword>
<dbReference type="RefSeq" id="WP_093610650.1">
    <property type="nucleotide sequence ID" value="NZ_FNFF01000005.1"/>
</dbReference>
<dbReference type="Proteomes" id="UP000199155">
    <property type="component" value="Unassembled WGS sequence"/>
</dbReference>
<proteinExistence type="inferred from homology"/>
<dbReference type="InterPro" id="IPR000757">
    <property type="entry name" value="Beta-glucanase-like"/>
</dbReference>
<dbReference type="InterPro" id="IPR006311">
    <property type="entry name" value="TAT_signal"/>
</dbReference>
<keyword evidence="5" id="KW-1185">Reference proteome</keyword>
<sequence>MKRARRLRLRLAALTAFATLALGLTTGPPAAADPAGTGWTLAFADEFDAPAVDTSAWTFRTDVKANSAQRPQNVTQSGGLLSINLKKEAYGGKEFTGGGVISKKKLRYGYYETRAKINDGAGWHSSFWLMAGDGSTTFPEDRRTEVDGFETDSVNPTRTMHNVHAWKGPTGDGALHYGSGLYDTGLDLRQWHTYGFDWTETGVTFFIDGVQRYSTSYSPRQGTHDYTSIWLTSIAYGAAPDVSKLPSAVQFDYVRYWQRDYYVDNDGPAAYGFSTAGTWSPSALTGWTAGSPVAYACTAGAKATWRPNIRAAGTYEAYIWKTASSTNGDPAAKATLDNGGTPVTRTLDERSGTSGWVSLGTQTYAAGTGASVSLTASGTSCAHADAVKFVRR</sequence>
<dbReference type="Pfam" id="PF00722">
    <property type="entry name" value="Glyco_hydro_16"/>
    <property type="match status" value="1"/>
</dbReference>
<evidence type="ECO:0000256" key="2">
    <source>
        <dbReference type="SAM" id="SignalP"/>
    </source>
</evidence>
<organism evidence="4 5">
    <name type="scientific">Streptomyces indicus</name>
    <dbReference type="NCBI Taxonomy" id="417292"/>
    <lineage>
        <taxon>Bacteria</taxon>
        <taxon>Bacillati</taxon>
        <taxon>Actinomycetota</taxon>
        <taxon>Actinomycetes</taxon>
        <taxon>Kitasatosporales</taxon>
        <taxon>Streptomycetaceae</taxon>
        <taxon>Streptomyces</taxon>
    </lineage>
</organism>
<dbReference type="PANTHER" id="PTHR10963:SF55">
    <property type="entry name" value="GLYCOSIDE HYDROLASE FAMILY 16 PROTEIN"/>
    <property type="match status" value="1"/>
</dbReference>
<accession>A0A1G9A5M7</accession>
<evidence type="ECO:0000313" key="4">
    <source>
        <dbReference type="EMBL" id="SDK21875.1"/>
    </source>
</evidence>